<dbReference type="AlphaFoldDB" id="A0AA35LAN2"/>
<evidence type="ECO:0000313" key="1">
    <source>
        <dbReference type="EMBL" id="CAI5792890.1"/>
    </source>
</evidence>
<protein>
    <submittedName>
        <fullName evidence="1">Uncharacterized protein</fullName>
    </submittedName>
</protein>
<gene>
    <name evidence="1" type="ORF">PODLI_1B037337</name>
</gene>
<evidence type="ECO:0000313" key="2">
    <source>
        <dbReference type="Proteomes" id="UP001178461"/>
    </source>
</evidence>
<proteinExistence type="predicted"/>
<name>A0AA35LAN2_9SAUR</name>
<reference evidence="1" key="1">
    <citation type="submission" date="2022-12" db="EMBL/GenBank/DDBJ databases">
        <authorList>
            <person name="Alioto T."/>
            <person name="Alioto T."/>
            <person name="Gomez Garrido J."/>
        </authorList>
    </citation>
    <scope>NUCLEOTIDE SEQUENCE</scope>
</reference>
<dbReference type="Proteomes" id="UP001178461">
    <property type="component" value="Chromosome 14"/>
</dbReference>
<keyword evidence="2" id="KW-1185">Reference proteome</keyword>
<dbReference type="EMBL" id="OX395139">
    <property type="protein sequence ID" value="CAI5792890.1"/>
    <property type="molecule type" value="Genomic_DNA"/>
</dbReference>
<accession>A0AA35LAN2</accession>
<organism evidence="1 2">
    <name type="scientific">Podarcis lilfordi</name>
    <name type="common">Lilford's wall lizard</name>
    <dbReference type="NCBI Taxonomy" id="74358"/>
    <lineage>
        <taxon>Eukaryota</taxon>
        <taxon>Metazoa</taxon>
        <taxon>Chordata</taxon>
        <taxon>Craniata</taxon>
        <taxon>Vertebrata</taxon>
        <taxon>Euteleostomi</taxon>
        <taxon>Lepidosauria</taxon>
        <taxon>Squamata</taxon>
        <taxon>Bifurcata</taxon>
        <taxon>Unidentata</taxon>
        <taxon>Episquamata</taxon>
        <taxon>Laterata</taxon>
        <taxon>Lacertibaenia</taxon>
        <taxon>Lacertidae</taxon>
        <taxon>Podarcis</taxon>
    </lineage>
</organism>
<sequence length="115" mass="12887">MQRIASLAPNKPGLFMYPPVFSEQGIEEQTYGLYICLAQCGIRGTTAPCIHGKCLHQPLLRWCPLDVLEDNTAVLAGADGTCRPEHLESTRWRKAGLHHHSVALLTLRCLRVRHM</sequence>